<sequence>MEHYDPRTRTKVALKTKRILTNSLSAEQLSQLVVPNIFLVCSLLAAKEWILDEHATPMWLVLRLLGSGTIGSLAWMSFAGRSPPSDLEWMTIGGSAFLTFVQQIAVYIMLQRLALIVIQASKAIFDSFTMPRKSPLSVFAILLSFASSCNYSLAGVSHILPAYIALFFHALSTNALETTWKHSDSVAASGKGYIQAITITLSFVFSVVFYGLGRVTTLISEPVILPFSSFYPIPFIAVSSLYLFPKASRSTSSMIAPWQFFLLSLLSTTIFSMLFGYLAFHQQFSFVDPIVSGLLIYGSELSDPESIRPSSSTSRLLDSYLKTILSNPESRKIFYFLLLNLSYMGIQVAYGIITNSLGLISDAIHMAFDCIAIAMGLFASVAATWMPNEQYTYGYGRIETLSGFANGIFLLLISIFIIFEAIQRLLDPPEMSTNQLLLVSSLGLAVNLFGMFAMGGHHHHGGHSHSHGGHSHGDHNHSSNVEPSHSHGNSLPCQHLDHSHTHSHSHTHTRIHTHIHTHIHPPQISQPHSHNDNTHSHGPNHARSSTHSHLSPSPSISTSGHRRTISIVSNTDLKEIQQQPLSPISPTSPTLVNGHRRTVSHVNGTGIYSNSSHLAVLESPDTPVTPNYEFGLDTHFTEHHHSQHVPNLHDHSHHPPVHEGHSHNMRGVFLHVMADTLGSVGVIISTLLIQFYGWTGFDPIASLFIAVLIAASVLPLVIDSGRVLSLSIDGQRDRKIQHILQELNNIDGVESYSQARFWPKDPSKLVGSIHIQLAPRMPADPTGPHSARGVTYASIDRVLENVDTLLRNRITGLDELTIQVEGSMKQ</sequence>
<dbReference type="InterPro" id="IPR045316">
    <property type="entry name" value="Msc2-like"/>
</dbReference>
<dbReference type="InterPro" id="IPR058533">
    <property type="entry name" value="Cation_efflux_TM"/>
</dbReference>
<feature type="transmembrane region" description="Helical" evidence="9">
    <location>
        <begin position="700"/>
        <end position="718"/>
    </location>
</feature>
<dbReference type="AlphaFoldDB" id="A0AAV5AES9"/>
<gene>
    <name evidence="11" type="ORF">Clacol_005431</name>
</gene>
<protein>
    <recommendedName>
        <fullName evidence="10">Cation efflux protein transmembrane domain-containing protein</fullName>
    </recommendedName>
</protein>
<feature type="compositionally biased region" description="Low complexity" evidence="8">
    <location>
        <begin position="547"/>
        <end position="559"/>
    </location>
</feature>
<keyword evidence="3" id="KW-0813">Transport</keyword>
<reference evidence="11" key="1">
    <citation type="submission" date="2021-10" db="EMBL/GenBank/DDBJ databases">
        <title>De novo Genome Assembly of Clathrus columnatus (Basidiomycota, Fungi) Using Illumina and Nanopore Sequence Data.</title>
        <authorList>
            <person name="Ogiso-Tanaka E."/>
            <person name="Itagaki H."/>
            <person name="Hosoya T."/>
            <person name="Hosaka K."/>
        </authorList>
    </citation>
    <scope>NUCLEOTIDE SEQUENCE</scope>
    <source>
        <strain evidence="11">MO-923</strain>
    </source>
</reference>
<proteinExistence type="inferred from homology"/>
<dbReference type="EMBL" id="BPWL01000006">
    <property type="protein sequence ID" value="GJJ11199.1"/>
    <property type="molecule type" value="Genomic_DNA"/>
</dbReference>
<feature type="compositionally biased region" description="Polar residues" evidence="8">
    <location>
        <begin position="480"/>
        <end position="492"/>
    </location>
</feature>
<feature type="compositionally biased region" description="Basic residues" evidence="8">
    <location>
        <begin position="459"/>
        <end position="470"/>
    </location>
</feature>
<feature type="domain" description="Cation efflux protein transmembrane" evidence="10">
    <location>
        <begin position="651"/>
        <end position="724"/>
    </location>
</feature>
<feature type="transmembrane region" description="Helical" evidence="9">
    <location>
        <begin position="256"/>
        <end position="280"/>
    </location>
</feature>
<name>A0AAV5AES9_9AGAM</name>
<dbReference type="NCBIfam" id="TIGR01297">
    <property type="entry name" value="CDF"/>
    <property type="match status" value="2"/>
</dbReference>
<dbReference type="PANTHER" id="PTHR45755:SF4">
    <property type="entry name" value="ZINC TRANSPORTER 7"/>
    <property type="match status" value="1"/>
</dbReference>
<feature type="transmembrane region" description="Helical" evidence="9">
    <location>
        <begin position="434"/>
        <end position="454"/>
    </location>
</feature>
<evidence type="ECO:0000256" key="1">
    <source>
        <dbReference type="ARBA" id="ARBA00004141"/>
    </source>
</evidence>
<dbReference type="GO" id="GO:0006882">
    <property type="term" value="P:intracellular zinc ion homeostasis"/>
    <property type="evidence" value="ECO:0007669"/>
    <property type="project" value="InterPro"/>
</dbReference>
<dbReference type="SUPFAM" id="SSF161111">
    <property type="entry name" value="Cation efflux protein transmembrane domain-like"/>
    <property type="match status" value="1"/>
</dbReference>
<keyword evidence="7 9" id="KW-0472">Membrane</keyword>
<feature type="transmembrane region" description="Helical" evidence="9">
    <location>
        <begin position="139"/>
        <end position="172"/>
    </location>
</feature>
<dbReference type="GO" id="GO:1904257">
    <property type="term" value="P:zinc ion import into Golgi lumen"/>
    <property type="evidence" value="ECO:0007669"/>
    <property type="project" value="TreeGrafter"/>
</dbReference>
<dbReference type="Proteomes" id="UP001050691">
    <property type="component" value="Unassembled WGS sequence"/>
</dbReference>
<evidence type="ECO:0000256" key="9">
    <source>
        <dbReference type="SAM" id="Phobius"/>
    </source>
</evidence>
<evidence type="ECO:0000313" key="12">
    <source>
        <dbReference type="Proteomes" id="UP001050691"/>
    </source>
</evidence>
<evidence type="ECO:0000256" key="3">
    <source>
        <dbReference type="ARBA" id="ARBA00022448"/>
    </source>
</evidence>
<evidence type="ECO:0000256" key="7">
    <source>
        <dbReference type="ARBA" id="ARBA00023136"/>
    </source>
</evidence>
<evidence type="ECO:0000256" key="8">
    <source>
        <dbReference type="SAM" id="MobiDB-lite"/>
    </source>
</evidence>
<evidence type="ECO:0000256" key="6">
    <source>
        <dbReference type="ARBA" id="ARBA00023065"/>
    </source>
</evidence>
<feature type="transmembrane region" description="Helical" evidence="9">
    <location>
        <begin position="365"/>
        <end position="386"/>
    </location>
</feature>
<evidence type="ECO:0000256" key="4">
    <source>
        <dbReference type="ARBA" id="ARBA00022692"/>
    </source>
</evidence>
<feature type="transmembrane region" description="Helical" evidence="9">
    <location>
        <begin position="192"/>
        <end position="212"/>
    </location>
</feature>
<feature type="transmembrane region" description="Helical" evidence="9">
    <location>
        <begin position="224"/>
        <end position="244"/>
    </location>
</feature>
<dbReference type="GO" id="GO:0005794">
    <property type="term" value="C:Golgi apparatus"/>
    <property type="evidence" value="ECO:0007669"/>
    <property type="project" value="TreeGrafter"/>
</dbReference>
<feature type="transmembrane region" description="Helical" evidence="9">
    <location>
        <begin position="398"/>
        <end position="422"/>
    </location>
</feature>
<dbReference type="GO" id="GO:0031410">
    <property type="term" value="C:cytoplasmic vesicle"/>
    <property type="evidence" value="ECO:0007669"/>
    <property type="project" value="TreeGrafter"/>
</dbReference>
<dbReference type="Pfam" id="PF01545">
    <property type="entry name" value="Cation_efflux"/>
    <property type="match status" value="2"/>
</dbReference>
<keyword evidence="6" id="KW-0406">Ion transport</keyword>
<dbReference type="InterPro" id="IPR027469">
    <property type="entry name" value="Cation_efflux_TMD_sf"/>
</dbReference>
<feature type="compositionally biased region" description="Basic residues" evidence="8">
    <location>
        <begin position="501"/>
        <end position="519"/>
    </location>
</feature>
<evidence type="ECO:0000313" key="11">
    <source>
        <dbReference type="EMBL" id="GJJ11199.1"/>
    </source>
</evidence>
<dbReference type="Gene3D" id="1.20.1510.10">
    <property type="entry name" value="Cation efflux protein transmembrane domain"/>
    <property type="match status" value="2"/>
</dbReference>
<feature type="region of interest" description="Disordered" evidence="8">
    <location>
        <begin position="459"/>
        <end position="562"/>
    </location>
</feature>
<feature type="transmembrane region" description="Helical" evidence="9">
    <location>
        <begin position="96"/>
        <end position="118"/>
    </location>
</feature>
<dbReference type="InterPro" id="IPR002524">
    <property type="entry name" value="Cation_efflux"/>
</dbReference>
<keyword evidence="4 9" id="KW-0812">Transmembrane</keyword>
<keyword evidence="5 9" id="KW-1133">Transmembrane helix</keyword>
<evidence type="ECO:0000256" key="5">
    <source>
        <dbReference type="ARBA" id="ARBA00022989"/>
    </source>
</evidence>
<keyword evidence="12" id="KW-1185">Reference proteome</keyword>
<feature type="domain" description="Cation efflux protein transmembrane" evidence="10">
    <location>
        <begin position="333"/>
        <end position="465"/>
    </location>
</feature>
<organism evidence="11 12">
    <name type="scientific">Clathrus columnatus</name>
    <dbReference type="NCBI Taxonomy" id="1419009"/>
    <lineage>
        <taxon>Eukaryota</taxon>
        <taxon>Fungi</taxon>
        <taxon>Dikarya</taxon>
        <taxon>Basidiomycota</taxon>
        <taxon>Agaricomycotina</taxon>
        <taxon>Agaricomycetes</taxon>
        <taxon>Phallomycetidae</taxon>
        <taxon>Phallales</taxon>
        <taxon>Clathraceae</taxon>
        <taxon>Clathrus</taxon>
    </lineage>
</organism>
<comment type="similarity">
    <text evidence="2">Belongs to the cation diffusion facilitator (CDF) transporter (TC 2.A.4) family. SLC30A subfamily.</text>
</comment>
<comment type="subcellular location">
    <subcellularLocation>
        <location evidence="1">Membrane</location>
        <topology evidence="1">Multi-pass membrane protein</topology>
    </subcellularLocation>
</comment>
<evidence type="ECO:0000259" key="10">
    <source>
        <dbReference type="Pfam" id="PF01545"/>
    </source>
</evidence>
<dbReference type="GO" id="GO:0016020">
    <property type="term" value="C:membrane"/>
    <property type="evidence" value="ECO:0007669"/>
    <property type="project" value="UniProtKB-SubCell"/>
</dbReference>
<comment type="caution">
    <text evidence="11">The sequence shown here is derived from an EMBL/GenBank/DDBJ whole genome shotgun (WGS) entry which is preliminary data.</text>
</comment>
<dbReference type="GO" id="GO:0005385">
    <property type="term" value="F:zinc ion transmembrane transporter activity"/>
    <property type="evidence" value="ECO:0007669"/>
    <property type="project" value="InterPro"/>
</dbReference>
<feature type="transmembrane region" description="Helical" evidence="9">
    <location>
        <begin position="668"/>
        <end position="694"/>
    </location>
</feature>
<dbReference type="PANTHER" id="PTHR45755">
    <property type="match status" value="1"/>
</dbReference>
<feature type="transmembrane region" description="Helical" evidence="9">
    <location>
        <begin position="58"/>
        <end position="76"/>
    </location>
</feature>
<evidence type="ECO:0000256" key="2">
    <source>
        <dbReference type="ARBA" id="ARBA00008873"/>
    </source>
</evidence>
<feature type="transmembrane region" description="Helical" evidence="9">
    <location>
        <begin position="333"/>
        <end position="353"/>
    </location>
</feature>
<accession>A0AAV5AES9</accession>